<evidence type="ECO:0000259" key="2">
    <source>
        <dbReference type="Pfam" id="PF00561"/>
    </source>
</evidence>
<feature type="domain" description="AB hydrolase-1" evidence="2">
    <location>
        <begin position="127"/>
        <end position="201"/>
    </location>
</feature>
<dbReference type="EMBL" id="JABTTQ020000001">
    <property type="protein sequence ID" value="KAK6163953.1"/>
    <property type="molecule type" value="Genomic_DNA"/>
</dbReference>
<reference evidence="3 4" key="1">
    <citation type="journal article" date="2021" name="Comput. Struct. Biotechnol. J.">
        <title>De novo genome assembly of the potent medicinal plant Rehmannia glutinosa using nanopore technology.</title>
        <authorList>
            <person name="Ma L."/>
            <person name="Dong C."/>
            <person name="Song C."/>
            <person name="Wang X."/>
            <person name="Zheng X."/>
            <person name="Niu Y."/>
            <person name="Chen S."/>
            <person name="Feng W."/>
        </authorList>
    </citation>
    <scope>NUCLEOTIDE SEQUENCE [LARGE SCALE GENOMIC DNA]</scope>
    <source>
        <strain evidence="3">DH-2019</strain>
    </source>
</reference>
<dbReference type="PANTHER" id="PTHR42977">
    <property type="entry name" value="HYDROLASE-RELATED"/>
    <property type="match status" value="1"/>
</dbReference>
<dbReference type="InterPro" id="IPR000073">
    <property type="entry name" value="AB_hydrolase_1"/>
</dbReference>
<dbReference type="PANTHER" id="PTHR42977:SF3">
    <property type="entry name" value="AB HYDROLASE-1 DOMAIN-CONTAINING PROTEIN"/>
    <property type="match status" value="1"/>
</dbReference>
<name>A0ABR0XXN7_REHGL</name>
<organism evidence="3 4">
    <name type="scientific">Rehmannia glutinosa</name>
    <name type="common">Chinese foxglove</name>
    <dbReference type="NCBI Taxonomy" id="99300"/>
    <lineage>
        <taxon>Eukaryota</taxon>
        <taxon>Viridiplantae</taxon>
        <taxon>Streptophyta</taxon>
        <taxon>Embryophyta</taxon>
        <taxon>Tracheophyta</taxon>
        <taxon>Spermatophyta</taxon>
        <taxon>Magnoliopsida</taxon>
        <taxon>eudicotyledons</taxon>
        <taxon>Gunneridae</taxon>
        <taxon>Pentapetalae</taxon>
        <taxon>asterids</taxon>
        <taxon>lamiids</taxon>
        <taxon>Lamiales</taxon>
        <taxon>Orobanchaceae</taxon>
        <taxon>Rehmannieae</taxon>
        <taxon>Rehmannia</taxon>
    </lineage>
</organism>
<comment type="caution">
    <text evidence="3">The sequence shown here is derived from an EMBL/GenBank/DDBJ whole genome shotgun (WGS) entry which is preliminary data.</text>
</comment>
<dbReference type="Gene3D" id="3.40.50.1820">
    <property type="entry name" value="alpha/beta hydrolase"/>
    <property type="match status" value="2"/>
</dbReference>
<dbReference type="SUPFAM" id="SSF53474">
    <property type="entry name" value="alpha/beta-Hydrolases"/>
    <property type="match status" value="1"/>
</dbReference>
<dbReference type="Pfam" id="PF00561">
    <property type="entry name" value="Abhydrolase_1"/>
    <property type="match status" value="1"/>
</dbReference>
<dbReference type="Proteomes" id="UP001318860">
    <property type="component" value="Unassembled WGS sequence"/>
</dbReference>
<protein>
    <recommendedName>
        <fullName evidence="2">AB hydrolase-1 domain-containing protein</fullName>
    </recommendedName>
</protein>
<keyword evidence="1" id="KW-0378">Hydrolase</keyword>
<evidence type="ECO:0000313" key="3">
    <source>
        <dbReference type="EMBL" id="KAK6163953.1"/>
    </source>
</evidence>
<evidence type="ECO:0000313" key="4">
    <source>
        <dbReference type="Proteomes" id="UP001318860"/>
    </source>
</evidence>
<sequence>MAICLSSASLSLPKQYHPFISTPQILYRKKKVILTCQSSNDPNEDYLLDAPVSVGDGFSFSGGKYSDEPSPADEWFKQGKIVKAHPVGGTGEKAKDPIFGLAMAGSSQASTDLFRWFCVESGSPGNPPVILIHGFPSQAYSYRKVLPILSKNYHAIAFDWLGFGFSDKPQPKYGFDYTLKEYEESLESIVNEFSKDKVTLVVQLTVKHANLPSTLAVFSNFLLGEIFSQDPLRASDKALTSCGPYKMKEDDAMVYRRPYLISGSSGFALNAISRSMKKELKAYVEEMRRILMDEKWKVETTVCWGQRDRWLSFEGVEDFCKESNHQLITLPMAGHHVQEDCSEEVGNIIAGILRKTTRI</sequence>
<dbReference type="InterPro" id="IPR051340">
    <property type="entry name" value="Haloalkane_dehalogenase"/>
</dbReference>
<dbReference type="InterPro" id="IPR029058">
    <property type="entry name" value="AB_hydrolase_fold"/>
</dbReference>
<evidence type="ECO:0000256" key="1">
    <source>
        <dbReference type="ARBA" id="ARBA00022801"/>
    </source>
</evidence>
<gene>
    <name evidence="3" type="ORF">DH2020_000817</name>
</gene>
<proteinExistence type="predicted"/>
<accession>A0ABR0XXN7</accession>
<keyword evidence="4" id="KW-1185">Reference proteome</keyword>